<organism evidence="4 5">
    <name type="scientific">Fontibacillus panacisegetis</name>
    <dbReference type="NCBI Taxonomy" id="670482"/>
    <lineage>
        <taxon>Bacteria</taxon>
        <taxon>Bacillati</taxon>
        <taxon>Bacillota</taxon>
        <taxon>Bacilli</taxon>
        <taxon>Bacillales</taxon>
        <taxon>Paenibacillaceae</taxon>
        <taxon>Fontibacillus</taxon>
    </lineage>
</organism>
<dbReference type="AlphaFoldDB" id="A0A1G7PVG7"/>
<dbReference type="EMBL" id="FNBG01000020">
    <property type="protein sequence ID" value="SDF90307.1"/>
    <property type="molecule type" value="Genomic_DNA"/>
</dbReference>
<dbReference type="InterPro" id="IPR036465">
    <property type="entry name" value="vWFA_dom_sf"/>
</dbReference>
<dbReference type="STRING" id="670482.SAMN04488542_1204"/>
<evidence type="ECO:0000313" key="5">
    <source>
        <dbReference type="Proteomes" id="UP000198972"/>
    </source>
</evidence>
<dbReference type="SUPFAM" id="SSF53300">
    <property type="entry name" value="vWA-like"/>
    <property type="match status" value="1"/>
</dbReference>
<accession>A0A1G7PVG7</accession>
<feature type="transmembrane region" description="Helical" evidence="1">
    <location>
        <begin position="6"/>
        <end position="24"/>
    </location>
</feature>
<dbReference type="Proteomes" id="UP000198972">
    <property type="component" value="Unassembled WGS sequence"/>
</dbReference>
<feature type="domain" description="Aerotolerance regulator N-terminal" evidence="2">
    <location>
        <begin position="7"/>
        <end position="78"/>
    </location>
</feature>
<sequence>MGIMSWAGLWFGLSIPVIVALYLFKRKYLDTVVPSHFLWNRVLRNIEANRPWQKLQNRLLLWLQLLVAALLVFALMGPYIFVQGGSKHTVIVVDTSASMDAVWTENAEAGAHQVNRLDQVKEQMRSMVDTLGRGSEITLLKLSSQPEVILSRESDRDSWNKAIDGLQVQFGQAAYRESLSLAAALTKEDPDASVVIFSDEQWNERSDDIHFDVPVKVVSTYQEKVSNLAIEQFGVKSGLTDGSQGAVTGVAVARNYGNTTMETTLDLYGDGQLLASKGITIASGQSATVSFEGLAQAEVYRLAVETEDDYAPDNMAFAFLEHGGAPSILLISSGNLFLEKALQLTGSEVTRMDTSASDDDINNDDIPIVPKTKPDIIVVDGKLPSYFAQGEWADLLKKTPLWSLGGDGKEIQLTNGDIKTSTHPVTRYLSIKDSPVASLIDEKIPSWASPIMSIGGIPAMYAGMEEGNARLTFLFELTAGDLPLRPEFPILVNNAVEWLNSGKAAGLGRMNAGAQVEIPVDAEAVEGAWIPVDGYALENGAPSVAAENNGEQISSKQKAPEIPGLWRFELKGIEKAVLSGYYLEVSANRLESNINGEKSLQISGNGANEENAVRTPYSFVYWIALLVLIVILVEWGVYQRGRSI</sequence>
<dbReference type="InterPro" id="IPR024163">
    <property type="entry name" value="Aerotolerance_reg_N"/>
</dbReference>
<feature type="transmembrane region" description="Helical" evidence="1">
    <location>
        <begin position="619"/>
        <end position="638"/>
    </location>
</feature>
<gene>
    <name evidence="4" type="ORF">SAMN04488542_1204</name>
</gene>
<evidence type="ECO:0000256" key="1">
    <source>
        <dbReference type="SAM" id="Phobius"/>
    </source>
</evidence>
<dbReference type="Gene3D" id="3.40.50.410">
    <property type="entry name" value="von Willebrand factor, type A domain"/>
    <property type="match status" value="1"/>
</dbReference>
<dbReference type="InterPro" id="IPR002035">
    <property type="entry name" value="VWF_A"/>
</dbReference>
<evidence type="ECO:0000259" key="3">
    <source>
        <dbReference type="Pfam" id="PF13519"/>
    </source>
</evidence>
<dbReference type="PANTHER" id="PTHR37464:SF1">
    <property type="entry name" value="BLL2463 PROTEIN"/>
    <property type="match status" value="1"/>
</dbReference>
<dbReference type="Pfam" id="PF13519">
    <property type="entry name" value="VWA_2"/>
    <property type="match status" value="1"/>
</dbReference>
<feature type="domain" description="VWFA" evidence="3">
    <location>
        <begin position="89"/>
        <end position="200"/>
    </location>
</feature>
<reference evidence="4 5" key="1">
    <citation type="submission" date="2016-10" db="EMBL/GenBank/DDBJ databases">
        <authorList>
            <person name="de Groot N.N."/>
        </authorList>
    </citation>
    <scope>NUCLEOTIDE SEQUENCE [LARGE SCALE GENOMIC DNA]</scope>
    <source>
        <strain evidence="4 5">DSM 28129</strain>
    </source>
</reference>
<feature type="transmembrane region" description="Helical" evidence="1">
    <location>
        <begin position="59"/>
        <end position="81"/>
    </location>
</feature>
<proteinExistence type="predicted"/>
<keyword evidence="1" id="KW-0812">Transmembrane</keyword>
<dbReference type="Pfam" id="PF07584">
    <property type="entry name" value="BatA"/>
    <property type="match status" value="1"/>
</dbReference>
<evidence type="ECO:0000259" key="2">
    <source>
        <dbReference type="Pfam" id="PF07584"/>
    </source>
</evidence>
<keyword evidence="1" id="KW-1133">Transmembrane helix</keyword>
<keyword evidence="1" id="KW-0472">Membrane</keyword>
<protein>
    <submittedName>
        <fullName evidence="4">von Willebrand factor type A domain-containing protein</fullName>
    </submittedName>
</protein>
<dbReference type="PANTHER" id="PTHR37464">
    <property type="entry name" value="BLL2463 PROTEIN"/>
    <property type="match status" value="1"/>
</dbReference>
<keyword evidence="5" id="KW-1185">Reference proteome</keyword>
<name>A0A1G7PVG7_9BACL</name>
<dbReference type="RefSeq" id="WP_175471439.1">
    <property type="nucleotide sequence ID" value="NZ_FNBG01000020.1"/>
</dbReference>
<evidence type="ECO:0000313" key="4">
    <source>
        <dbReference type="EMBL" id="SDF90307.1"/>
    </source>
</evidence>